<dbReference type="Proteomes" id="UP000219285">
    <property type="component" value="Chromosome"/>
</dbReference>
<dbReference type="AlphaFoldDB" id="A0A6M4M9G3"/>
<keyword evidence="2" id="KW-1185">Reference proteome</keyword>
<name>A0A6M4M9G3_9ALTE</name>
<organism evidence="1 2">
    <name type="scientific">Alteromonas pelagimontana</name>
    <dbReference type="NCBI Taxonomy" id="1858656"/>
    <lineage>
        <taxon>Bacteria</taxon>
        <taxon>Pseudomonadati</taxon>
        <taxon>Pseudomonadota</taxon>
        <taxon>Gammaproteobacteria</taxon>
        <taxon>Alteromonadales</taxon>
        <taxon>Alteromonadaceae</taxon>
        <taxon>Alteromonas/Salinimonas group</taxon>
        <taxon>Alteromonas</taxon>
    </lineage>
</organism>
<dbReference type="RefSeq" id="WP_075608894.1">
    <property type="nucleotide sequence ID" value="NZ_CP052766.1"/>
</dbReference>
<accession>A0A6M4M9G3</accession>
<sequence>MFSRPKKQKQVLIDRQIRSIHQAIGDKMLREPRYFTAALHTLEHRYQAGTISYGSYLLWHGILEQQQDPSLFLSLLLASDSRTNALRRRTILTGILTEQERENALEKYIASELS</sequence>
<reference evidence="1 2" key="2">
    <citation type="submission" date="2020-04" db="EMBL/GenBank/DDBJ databases">
        <title>Complete genome sequence of Alteromonas pelagimontana 5.12T.</title>
        <authorList>
            <person name="Sinha R.K."/>
            <person name="Krishnan K.P."/>
            <person name="Kurian J.P."/>
        </authorList>
    </citation>
    <scope>NUCLEOTIDE SEQUENCE [LARGE SCALE GENOMIC DNA]</scope>
    <source>
        <strain evidence="1 2">5.12</strain>
    </source>
</reference>
<proteinExistence type="predicted"/>
<dbReference type="OrthoDB" id="6322227at2"/>
<gene>
    <name evidence="1" type="ORF">CA267_002805</name>
</gene>
<dbReference type="KEGG" id="apel:CA267_002805"/>
<protein>
    <submittedName>
        <fullName evidence="1">Uncharacterized protein</fullName>
    </submittedName>
</protein>
<dbReference type="EMBL" id="CP052766">
    <property type="protein sequence ID" value="QJR79792.1"/>
    <property type="molecule type" value="Genomic_DNA"/>
</dbReference>
<evidence type="ECO:0000313" key="2">
    <source>
        <dbReference type="Proteomes" id="UP000219285"/>
    </source>
</evidence>
<reference evidence="2" key="1">
    <citation type="submission" date="2014-12" db="EMBL/GenBank/DDBJ databases">
        <title>Complete genome sequence of a multi-drug resistant Klebsiella pneumoniae.</title>
        <authorList>
            <person name="Hua X."/>
            <person name="Chen Q."/>
            <person name="Li X."/>
            <person name="Feng Y."/>
            <person name="Ruan Z."/>
            <person name="Yu Y."/>
        </authorList>
    </citation>
    <scope>NUCLEOTIDE SEQUENCE [LARGE SCALE GENOMIC DNA]</scope>
    <source>
        <strain evidence="2">5.12</strain>
    </source>
</reference>
<evidence type="ECO:0000313" key="1">
    <source>
        <dbReference type="EMBL" id="QJR79792.1"/>
    </source>
</evidence>